<dbReference type="EnsemblMetazoa" id="ISCW007047-RA">
    <property type="protein sequence ID" value="ISCW007047-PA"/>
    <property type="gene ID" value="ISCW007047"/>
</dbReference>
<comment type="subcellular location">
    <subcellularLocation>
        <location evidence="1">Cell membrane</location>
        <topology evidence="1">Multi-pass membrane protein</topology>
    </subcellularLocation>
</comment>
<dbReference type="AlphaFoldDB" id="B7PW57"/>
<evidence type="ECO:0000256" key="1">
    <source>
        <dbReference type="ARBA" id="ARBA00004651"/>
    </source>
</evidence>
<keyword evidence="4 8" id="KW-1133">Transmembrane helix</keyword>
<evidence type="ECO:0000256" key="8">
    <source>
        <dbReference type="SAM" id="Phobius"/>
    </source>
</evidence>
<reference evidence="10" key="2">
    <citation type="submission" date="2020-05" db="UniProtKB">
        <authorList>
            <consortium name="EnsemblMetazoa"/>
        </authorList>
    </citation>
    <scope>IDENTIFICATION</scope>
    <source>
        <strain evidence="10">wikel</strain>
    </source>
</reference>
<dbReference type="InParanoid" id="B7PW57"/>
<dbReference type="EMBL" id="ABJB010563617">
    <property type="status" value="NOT_ANNOTATED_CDS"/>
    <property type="molecule type" value="Genomic_DNA"/>
</dbReference>
<evidence type="ECO:0000256" key="3">
    <source>
        <dbReference type="ARBA" id="ARBA00022692"/>
    </source>
</evidence>
<evidence type="ECO:0000256" key="5">
    <source>
        <dbReference type="ARBA" id="ARBA00023136"/>
    </source>
</evidence>
<feature type="transmembrane region" description="Helical" evidence="8">
    <location>
        <begin position="71"/>
        <end position="90"/>
    </location>
</feature>
<dbReference type="EMBL" id="DS805652">
    <property type="protein sequence ID" value="EEC10829.1"/>
    <property type="molecule type" value="Genomic_DNA"/>
</dbReference>
<name>B7PW57_IXOSC</name>
<keyword evidence="6" id="KW-0675">Receptor</keyword>
<keyword evidence="2" id="KW-1003">Cell membrane</keyword>
<keyword evidence="7" id="KW-0325">Glycoprotein</keyword>
<dbReference type="InterPro" id="IPR052192">
    <property type="entry name" value="Insect_Ionotropic_Sensory_Rcpt"/>
</dbReference>
<dbReference type="PANTHER" id="PTHR42643">
    <property type="entry name" value="IONOTROPIC RECEPTOR 20A-RELATED"/>
    <property type="match status" value="1"/>
</dbReference>
<protein>
    <submittedName>
        <fullName evidence="9 10">Uncharacterized protein</fullName>
    </submittedName>
</protein>
<evidence type="ECO:0000256" key="6">
    <source>
        <dbReference type="ARBA" id="ARBA00023170"/>
    </source>
</evidence>
<evidence type="ECO:0000313" key="11">
    <source>
        <dbReference type="Proteomes" id="UP000001555"/>
    </source>
</evidence>
<dbReference type="VEuPathDB" id="VectorBase:ISCW007047"/>
<dbReference type="VEuPathDB" id="VectorBase:ISCI007047"/>
<evidence type="ECO:0000313" key="10">
    <source>
        <dbReference type="EnsemblMetazoa" id="ISCW007047-PA"/>
    </source>
</evidence>
<gene>
    <name evidence="9" type="ORF">IscW_ISCW007047</name>
</gene>
<proteinExistence type="predicted"/>
<accession>B7PW57</accession>
<dbReference type="GO" id="GO:0005886">
    <property type="term" value="C:plasma membrane"/>
    <property type="evidence" value="ECO:0007669"/>
    <property type="project" value="UniProtKB-SubCell"/>
</dbReference>
<organism>
    <name type="scientific">Ixodes scapularis</name>
    <name type="common">Black-legged tick</name>
    <name type="synonym">Deer tick</name>
    <dbReference type="NCBI Taxonomy" id="6945"/>
    <lineage>
        <taxon>Eukaryota</taxon>
        <taxon>Metazoa</taxon>
        <taxon>Ecdysozoa</taxon>
        <taxon>Arthropoda</taxon>
        <taxon>Chelicerata</taxon>
        <taxon>Arachnida</taxon>
        <taxon>Acari</taxon>
        <taxon>Parasitiformes</taxon>
        <taxon>Ixodida</taxon>
        <taxon>Ixodoidea</taxon>
        <taxon>Ixodidae</taxon>
        <taxon>Ixodinae</taxon>
        <taxon>Ixodes</taxon>
    </lineage>
</organism>
<evidence type="ECO:0000313" key="9">
    <source>
        <dbReference type="EMBL" id="EEC10829.1"/>
    </source>
</evidence>
<feature type="transmembrane region" description="Helical" evidence="8">
    <location>
        <begin position="31"/>
        <end position="51"/>
    </location>
</feature>
<keyword evidence="3 8" id="KW-0812">Transmembrane</keyword>
<dbReference type="PaxDb" id="6945-B7PW57"/>
<dbReference type="EMBL" id="ABJB010045766">
    <property type="status" value="NOT_ANNOTATED_CDS"/>
    <property type="molecule type" value="Genomic_DNA"/>
</dbReference>
<keyword evidence="5 8" id="KW-0472">Membrane</keyword>
<dbReference type="Proteomes" id="UP000001555">
    <property type="component" value="Unassembled WGS sequence"/>
</dbReference>
<evidence type="ECO:0000256" key="7">
    <source>
        <dbReference type="ARBA" id="ARBA00023180"/>
    </source>
</evidence>
<dbReference type="PANTHER" id="PTHR42643:SF24">
    <property type="entry name" value="IONOTROPIC RECEPTOR 60A"/>
    <property type="match status" value="1"/>
</dbReference>
<dbReference type="HOGENOM" id="CLU_1877706_0_0_1"/>
<reference evidence="9 11" key="1">
    <citation type="submission" date="2008-03" db="EMBL/GenBank/DDBJ databases">
        <title>Annotation of Ixodes scapularis.</title>
        <authorList>
            <consortium name="Ixodes scapularis Genome Project Consortium"/>
            <person name="Caler E."/>
            <person name="Hannick L.I."/>
            <person name="Bidwell S."/>
            <person name="Joardar V."/>
            <person name="Thiagarajan M."/>
            <person name="Amedeo P."/>
            <person name="Galinsky K.J."/>
            <person name="Schobel S."/>
            <person name="Inman J."/>
            <person name="Hostetler J."/>
            <person name="Miller J."/>
            <person name="Hammond M."/>
            <person name="Megy K."/>
            <person name="Lawson D."/>
            <person name="Kodira C."/>
            <person name="Sutton G."/>
            <person name="Meyer J."/>
            <person name="Hill C.A."/>
            <person name="Birren B."/>
            <person name="Nene V."/>
            <person name="Collins F."/>
            <person name="Alarcon-Chaidez F."/>
            <person name="Wikel S."/>
            <person name="Strausberg R."/>
        </authorList>
    </citation>
    <scope>NUCLEOTIDE SEQUENCE [LARGE SCALE GENOMIC DNA]</scope>
    <source>
        <strain evidence="11">Wikel</strain>
        <strain evidence="9">Wikel colony</strain>
    </source>
</reference>
<evidence type="ECO:0000256" key="2">
    <source>
        <dbReference type="ARBA" id="ARBA00022475"/>
    </source>
</evidence>
<evidence type="ECO:0000256" key="4">
    <source>
        <dbReference type="ARBA" id="ARBA00022989"/>
    </source>
</evidence>
<sequence>MQRRKHRNTAQTLPLSVQEVDFSLGGLSVFYLRYMFVDFVYPFIVDVFAFVTKTPTRKPLTQAILYPFQRPVWAGLAISLVMAWAGLHLLRRWTPREQLVGSEPGIWFLLAALVRQSKSDTAETRAHRDPTKSQSH</sequence>
<keyword evidence="11" id="KW-1185">Reference proteome</keyword>